<dbReference type="Proteomes" id="UP000260823">
    <property type="component" value="Unassembled WGS sequence"/>
</dbReference>
<evidence type="ECO:0000313" key="3">
    <source>
        <dbReference type="Proteomes" id="UP000260823"/>
    </source>
</evidence>
<protein>
    <recommendedName>
        <fullName evidence="4">DUF4142 domain-containing protein</fullName>
    </recommendedName>
</protein>
<proteinExistence type="predicted"/>
<feature type="chain" id="PRO_5017790907" description="DUF4142 domain-containing protein" evidence="1">
    <location>
        <begin position="20"/>
        <end position="166"/>
    </location>
</feature>
<feature type="signal peptide" evidence="1">
    <location>
        <begin position="1"/>
        <end position="19"/>
    </location>
</feature>
<reference evidence="2 3" key="1">
    <citation type="submission" date="2018-08" db="EMBL/GenBank/DDBJ databases">
        <title>Mucilaginibacter terrae sp. nov., isolated from manganese diggings.</title>
        <authorList>
            <person name="Huang Y."/>
            <person name="Zhou Z."/>
        </authorList>
    </citation>
    <scope>NUCLEOTIDE SEQUENCE [LARGE SCALE GENOMIC DNA]</scope>
    <source>
        <strain evidence="2 3">ZH6</strain>
    </source>
</reference>
<sequence>MKKLISVCCFLFIILKAFGQTPDSLLKPSPVKMFTDRQFVSLMNGEDIYNMSSSAELNGYPSAQKALKYQKEIGLTAVQIAALNKINTELTRKKIEMGNFMVTNEKKLDALFRSRKVSDGDLIFYTNRYGLYMGELRNAILQASYNTNKLLTTLQVNKLKAYKNDN</sequence>
<dbReference type="AlphaFoldDB" id="A0A3E2NR59"/>
<keyword evidence="3" id="KW-1185">Reference proteome</keyword>
<evidence type="ECO:0008006" key="4">
    <source>
        <dbReference type="Google" id="ProtNLM"/>
    </source>
</evidence>
<organism evidence="2 3">
    <name type="scientific">Mucilaginibacter terrenus</name>
    <dbReference type="NCBI Taxonomy" id="2482727"/>
    <lineage>
        <taxon>Bacteria</taxon>
        <taxon>Pseudomonadati</taxon>
        <taxon>Bacteroidota</taxon>
        <taxon>Sphingobacteriia</taxon>
        <taxon>Sphingobacteriales</taxon>
        <taxon>Sphingobacteriaceae</taxon>
        <taxon>Mucilaginibacter</taxon>
    </lineage>
</organism>
<keyword evidence="1" id="KW-0732">Signal</keyword>
<gene>
    <name evidence="2" type="ORF">DYU05_15265</name>
</gene>
<dbReference type="EMBL" id="QWDE01000002">
    <property type="protein sequence ID" value="RFZ83485.1"/>
    <property type="molecule type" value="Genomic_DNA"/>
</dbReference>
<comment type="caution">
    <text evidence="2">The sequence shown here is derived from an EMBL/GenBank/DDBJ whole genome shotgun (WGS) entry which is preliminary data.</text>
</comment>
<accession>A0A3E2NR59</accession>
<evidence type="ECO:0000256" key="1">
    <source>
        <dbReference type="SAM" id="SignalP"/>
    </source>
</evidence>
<dbReference type="RefSeq" id="WP_117383954.1">
    <property type="nucleotide sequence ID" value="NZ_QWDE01000002.1"/>
</dbReference>
<evidence type="ECO:0000313" key="2">
    <source>
        <dbReference type="EMBL" id="RFZ83485.1"/>
    </source>
</evidence>
<dbReference type="OrthoDB" id="1524432at2"/>
<name>A0A3E2NR59_9SPHI</name>
<dbReference type="Gene3D" id="1.20.120.1490">
    <property type="match status" value="1"/>
</dbReference>